<comment type="subcellular location">
    <subcellularLocation>
        <location evidence="10">Cell inner membrane</location>
        <topology evidence="10">Multi-pass membrane protein</topology>
    </subcellularLocation>
    <subcellularLocation>
        <location evidence="1">Cell membrane</location>
        <topology evidence="1">Multi-pass membrane protein</topology>
    </subcellularLocation>
</comment>
<dbReference type="GO" id="GO:0009252">
    <property type="term" value="P:peptidoglycan biosynthetic process"/>
    <property type="evidence" value="ECO:0007669"/>
    <property type="project" value="UniProtKB-UniRule"/>
</dbReference>
<dbReference type="Pfam" id="PF03023">
    <property type="entry name" value="MurJ"/>
    <property type="match status" value="1"/>
</dbReference>
<feature type="transmembrane region" description="Helical" evidence="10">
    <location>
        <begin position="91"/>
        <end position="114"/>
    </location>
</feature>
<evidence type="ECO:0000256" key="11">
    <source>
        <dbReference type="PIRNR" id="PIRNR002869"/>
    </source>
</evidence>
<feature type="transmembrane region" description="Helical" evidence="10">
    <location>
        <begin position="449"/>
        <end position="468"/>
    </location>
</feature>
<gene>
    <name evidence="10" type="primary">murJ</name>
    <name evidence="12" type="ORF">J2T57_000902</name>
</gene>
<dbReference type="EMBL" id="JALJXV010000002">
    <property type="protein sequence ID" value="MCP1673803.1"/>
    <property type="molecule type" value="Genomic_DNA"/>
</dbReference>
<keyword evidence="2 10" id="KW-1003">Cell membrane</keyword>
<evidence type="ECO:0000256" key="2">
    <source>
        <dbReference type="ARBA" id="ARBA00022475"/>
    </source>
</evidence>
<dbReference type="CDD" id="cd13123">
    <property type="entry name" value="MATE_MurJ_like"/>
    <property type="match status" value="1"/>
</dbReference>
<dbReference type="GO" id="GO:0071555">
    <property type="term" value="P:cell wall organization"/>
    <property type="evidence" value="ECO:0007669"/>
    <property type="project" value="UniProtKB-UniRule"/>
</dbReference>
<accession>A0AAE3KBN1</accession>
<dbReference type="Proteomes" id="UP001205843">
    <property type="component" value="Unassembled WGS sequence"/>
</dbReference>
<keyword evidence="5 10" id="KW-0573">Peptidoglycan synthesis</keyword>
<reference evidence="12" key="1">
    <citation type="submission" date="2022-03" db="EMBL/GenBank/DDBJ databases">
        <title>Genomic Encyclopedia of Type Strains, Phase III (KMG-III): the genomes of soil and plant-associated and newly described type strains.</title>
        <authorList>
            <person name="Whitman W."/>
        </authorList>
    </citation>
    <scope>NUCLEOTIDE SEQUENCE</scope>
    <source>
        <strain evidence="12">ANL 6-2</strain>
    </source>
</reference>
<comment type="similarity">
    <text evidence="9 10 11">Belongs to the MurJ/MviN family.</text>
</comment>
<keyword evidence="6 10" id="KW-1133">Transmembrane helix</keyword>
<name>A0AAE3KBN1_9GAMM</name>
<organism evidence="12 13">
    <name type="scientific">Natronocella acetinitrilica</name>
    <dbReference type="NCBI Taxonomy" id="414046"/>
    <lineage>
        <taxon>Bacteria</taxon>
        <taxon>Pseudomonadati</taxon>
        <taxon>Pseudomonadota</taxon>
        <taxon>Gammaproteobacteria</taxon>
        <taxon>Chromatiales</taxon>
        <taxon>Ectothiorhodospiraceae</taxon>
        <taxon>Natronocella</taxon>
    </lineage>
</organism>
<evidence type="ECO:0000256" key="7">
    <source>
        <dbReference type="ARBA" id="ARBA00023136"/>
    </source>
</evidence>
<evidence type="ECO:0000256" key="8">
    <source>
        <dbReference type="ARBA" id="ARBA00060041"/>
    </source>
</evidence>
<dbReference type="PANTHER" id="PTHR47019:SF1">
    <property type="entry name" value="LIPID II FLIPPASE MURJ"/>
    <property type="match status" value="1"/>
</dbReference>
<keyword evidence="3 10" id="KW-0812">Transmembrane</keyword>
<dbReference type="NCBIfam" id="TIGR01695">
    <property type="entry name" value="murJ_mviN"/>
    <property type="match status" value="1"/>
</dbReference>
<feature type="transmembrane region" description="Helical" evidence="10">
    <location>
        <begin position="349"/>
        <end position="371"/>
    </location>
</feature>
<comment type="caution">
    <text evidence="12">The sequence shown here is derived from an EMBL/GenBank/DDBJ whole genome shotgun (WGS) entry which is preliminary data.</text>
</comment>
<feature type="transmembrane region" description="Helical" evidence="10">
    <location>
        <begin position="483"/>
        <end position="504"/>
    </location>
</feature>
<dbReference type="HAMAP" id="MF_02078">
    <property type="entry name" value="MurJ_MviN"/>
    <property type="match status" value="1"/>
</dbReference>
<feature type="transmembrane region" description="Helical" evidence="10">
    <location>
        <begin position="185"/>
        <end position="208"/>
    </location>
</feature>
<dbReference type="AlphaFoldDB" id="A0AAE3KBN1"/>
<evidence type="ECO:0000313" key="12">
    <source>
        <dbReference type="EMBL" id="MCP1673803.1"/>
    </source>
</evidence>
<feature type="transmembrane region" description="Helical" evidence="10">
    <location>
        <begin position="134"/>
        <end position="154"/>
    </location>
</feature>
<evidence type="ECO:0000256" key="3">
    <source>
        <dbReference type="ARBA" id="ARBA00022692"/>
    </source>
</evidence>
<feature type="transmembrane region" description="Helical" evidence="10">
    <location>
        <begin position="26"/>
        <end position="45"/>
    </location>
</feature>
<evidence type="ECO:0000256" key="6">
    <source>
        <dbReference type="ARBA" id="ARBA00022989"/>
    </source>
</evidence>
<keyword evidence="10" id="KW-0997">Cell inner membrane</keyword>
<feature type="transmembrane region" description="Helical" evidence="10">
    <location>
        <begin position="229"/>
        <end position="262"/>
    </location>
</feature>
<keyword evidence="10 11" id="KW-0961">Cell wall biogenesis/degradation</keyword>
<evidence type="ECO:0000256" key="9">
    <source>
        <dbReference type="ARBA" id="ARBA00061532"/>
    </source>
</evidence>
<keyword evidence="7 10" id="KW-0472">Membrane</keyword>
<dbReference type="GO" id="GO:0008360">
    <property type="term" value="P:regulation of cell shape"/>
    <property type="evidence" value="ECO:0007669"/>
    <property type="project" value="UniProtKB-UniRule"/>
</dbReference>
<comment type="pathway">
    <text evidence="10">Cell wall biogenesis; peptidoglycan biosynthesis.</text>
</comment>
<evidence type="ECO:0000256" key="5">
    <source>
        <dbReference type="ARBA" id="ARBA00022984"/>
    </source>
</evidence>
<protein>
    <recommendedName>
        <fullName evidence="10">Probable lipid II flippase MurJ</fullName>
    </recommendedName>
</protein>
<dbReference type="PIRSF" id="PIRSF002869">
    <property type="entry name" value="MviN"/>
    <property type="match status" value="1"/>
</dbReference>
<dbReference type="InterPro" id="IPR004268">
    <property type="entry name" value="MurJ"/>
</dbReference>
<evidence type="ECO:0000256" key="1">
    <source>
        <dbReference type="ARBA" id="ARBA00004651"/>
    </source>
</evidence>
<dbReference type="GO" id="GO:0005886">
    <property type="term" value="C:plasma membrane"/>
    <property type="evidence" value="ECO:0007669"/>
    <property type="project" value="UniProtKB-SubCell"/>
</dbReference>
<feature type="transmembrane region" description="Helical" evidence="10">
    <location>
        <begin position="313"/>
        <end position="337"/>
    </location>
</feature>
<keyword evidence="4 10" id="KW-0133">Cell shape</keyword>
<evidence type="ECO:0000256" key="4">
    <source>
        <dbReference type="ARBA" id="ARBA00022960"/>
    </source>
</evidence>
<evidence type="ECO:0000313" key="13">
    <source>
        <dbReference type="Proteomes" id="UP001205843"/>
    </source>
</evidence>
<dbReference type="PANTHER" id="PTHR47019">
    <property type="entry name" value="LIPID II FLIPPASE MURJ"/>
    <property type="match status" value="1"/>
</dbReference>
<feature type="transmembrane region" description="Helical" evidence="10">
    <location>
        <begin position="161"/>
        <end position="179"/>
    </location>
</feature>
<dbReference type="GO" id="GO:0015648">
    <property type="term" value="F:lipid-linked peptidoglycan transporter activity"/>
    <property type="evidence" value="ECO:0007669"/>
    <property type="project" value="UniProtKB-UniRule"/>
</dbReference>
<feature type="transmembrane region" description="Helical" evidence="10">
    <location>
        <begin position="410"/>
        <end position="429"/>
    </location>
</feature>
<keyword evidence="13" id="KW-1185">Reference proteome</keyword>
<dbReference type="GO" id="GO:0034204">
    <property type="term" value="P:lipid translocation"/>
    <property type="evidence" value="ECO:0007669"/>
    <property type="project" value="TreeGrafter"/>
</dbReference>
<feature type="transmembrane region" description="Helical" evidence="10">
    <location>
        <begin position="383"/>
        <end position="404"/>
    </location>
</feature>
<dbReference type="PRINTS" id="PR01806">
    <property type="entry name" value="VIRFACTRMVIN"/>
</dbReference>
<dbReference type="RefSeq" id="WP_253474906.1">
    <property type="nucleotide sequence ID" value="NZ_JALJXV010000002.1"/>
</dbReference>
<dbReference type="InterPro" id="IPR051050">
    <property type="entry name" value="Lipid_II_flippase_MurJ/MviN"/>
</dbReference>
<keyword evidence="10 11" id="KW-0813">Transport</keyword>
<evidence type="ECO:0000256" key="10">
    <source>
        <dbReference type="HAMAP-Rule" id="MF_02078"/>
    </source>
</evidence>
<comment type="function">
    <text evidence="8 10 11">Involved in peptidoglycan biosynthesis. Transports lipid-linked peptidoglycan precursors from the inner to the outer leaflet of the cytoplasmic membrane.</text>
</comment>
<sequence>MSLLRSTAVFGSLTMVSRVLGLARDVVIAGVFGSSAATDAFFVAFKIPNFMRRLFAEGAFSQSFVPVLSEYRSQRDESSVRALVSRASGTLLVILLVLTIVAILGAEWLVSLFAPGFRGDPEQLALTADMLRITFPYLLFISLVACAQGVLNTYGRFGPPAFAPVLLNLTLIASAWWWAPLFDQPIRALAVGVFIAGILQLLLMLPFLHKVGMLTWPRWGWRDSGVRRILKLMLPAIFGSSVAQINLLMDTILASFLITGSISWLYYSDRLVEFPLGIFGVALGTVILPKLSAEHAQAAPARFSRTLDWALRWGLLIALPAAAGLAVMAGPILATLFHYGEFSDSDARAASLSLVAYSIGLLGFMMVKVLAPGYFSRQDMVSPVKFAAVSMLFNMVLSVSVVLSLRHTEIGHAGLALATGLAATVNASLLYTGLRRSGVYQPLDGWRRLLLQVLLATITMAAVLWLFAGDLDLWLQRGLAERLLALGFWLGLAGLIYVAMLWLLGLRPAALRERGGDADNPATR</sequence>
<feature type="transmembrane region" description="Helical" evidence="10">
    <location>
        <begin position="274"/>
        <end position="292"/>
    </location>
</feature>
<proteinExistence type="inferred from homology"/>